<dbReference type="PANTHER" id="PTHR11439:SF495">
    <property type="entry name" value="REVERSE TRANSCRIPTASE, RNA-DEPENDENT DNA POLYMERASE-RELATED"/>
    <property type="match status" value="1"/>
</dbReference>
<reference evidence="5" key="1">
    <citation type="journal article" date="2019" name="Sci. Rep.">
        <title>Draft genome of Tanacetum cinerariifolium, the natural source of mosquito coil.</title>
        <authorList>
            <person name="Yamashiro T."/>
            <person name="Shiraishi A."/>
            <person name="Satake H."/>
            <person name="Nakayama K."/>
        </authorList>
    </citation>
    <scope>NUCLEOTIDE SEQUENCE</scope>
</reference>
<dbReference type="PANTHER" id="PTHR11439">
    <property type="entry name" value="GAG-POL-RELATED RETROTRANSPOSON"/>
    <property type="match status" value="1"/>
</dbReference>
<gene>
    <name evidence="5" type="ORF">Tci_039399</name>
</gene>
<dbReference type="AlphaFoldDB" id="A0A6L2M078"/>
<proteinExistence type="predicted"/>
<protein>
    <submittedName>
        <fullName evidence="5">Uncharacterized protein</fullName>
    </submittedName>
</protein>
<name>A0A6L2M078_TANCI</name>
<dbReference type="Pfam" id="PF07727">
    <property type="entry name" value="RVT_2"/>
    <property type="match status" value="1"/>
</dbReference>
<feature type="domain" description="Retroviral polymerase SH3-like" evidence="4">
    <location>
        <begin position="569"/>
        <end position="615"/>
    </location>
</feature>
<feature type="coiled-coil region" evidence="1">
    <location>
        <begin position="3"/>
        <end position="37"/>
    </location>
</feature>
<dbReference type="Pfam" id="PF25597">
    <property type="entry name" value="SH3_retrovirus"/>
    <property type="match status" value="1"/>
</dbReference>
<comment type="caution">
    <text evidence="5">The sequence shown here is derived from an EMBL/GenBank/DDBJ whole genome shotgun (WGS) entry which is preliminary data.</text>
</comment>
<evidence type="ECO:0000313" key="5">
    <source>
        <dbReference type="EMBL" id="GEU67421.1"/>
    </source>
</evidence>
<dbReference type="InterPro" id="IPR057670">
    <property type="entry name" value="SH3_retrovirus"/>
</dbReference>
<feature type="compositionally biased region" description="Basic and acidic residues" evidence="2">
    <location>
        <begin position="677"/>
        <end position="691"/>
    </location>
</feature>
<feature type="region of interest" description="Disordered" evidence="2">
    <location>
        <begin position="663"/>
        <end position="697"/>
    </location>
</feature>
<dbReference type="EMBL" id="BKCJ010005561">
    <property type="protein sequence ID" value="GEU67421.1"/>
    <property type="molecule type" value="Genomic_DNA"/>
</dbReference>
<evidence type="ECO:0000256" key="2">
    <source>
        <dbReference type="SAM" id="MobiDB-lite"/>
    </source>
</evidence>
<dbReference type="InterPro" id="IPR013103">
    <property type="entry name" value="RVT_2"/>
</dbReference>
<evidence type="ECO:0000259" key="4">
    <source>
        <dbReference type="Pfam" id="PF25597"/>
    </source>
</evidence>
<sequence length="1085" mass="121779">MNMKLRDNALVVLRQNLEKLEQERDDLNLKLEKFQTSSKNLSELLASQTNDKTGLGYNSQVFTRAMFDCDDYLTSESDESLPPSPIYDKYQSGDVYHVVPPPYTGTFMPPKRDLVFHNAPNDVETVHTAFNVKLSPTKPKNDFSHTHRPSHVKTSILAANPKPAIPKTTSNGNCRNRKACFVCKIVPKSKLVPINVARPFTADVLKINVTRPRQNKPIVTKPNTPPRPHINCSPSPKANTFLLKVTAVKAPMVNAANSVQGKWEWKPKCPILDHVSRNTSASMTLKRFDYNDALGRSKSGTCPICLILRSSMVDMLPLVEIQRVVRSLEKMCEKKNSVLFADTKCLVLSPDFKLPDEKQVLLRVPRENNMYNVDLKKIVLSGDLTCLFAKNTPSFIQPIKQVKTLRPSVQLVEISIPATNHKTAILKTKSQGNNRNRKACFVFTAAVLKPHVTRPRQAKTIVTKPYSPPRRHINYSPSPIASNFLRKVTAAKAPMVNVVKGNWEFYQPTPTMAEAVNTTYSIQNRVLVTKPKNKTPYELLLGRTPSIAFMRPFGCPVTILNTLDPLDPLGKFDRKVDEGFLVGYSVSSKAFRVFNSRTRIVQETLHINFLENKPNVVEKEGEDNVQQYVLFLVWSSGSKNPQNTNDDAAFEVEKPEFKGKKLESEVHVSPSISAQTKKHDDKTKREAKGKSPVESSTRYRNLSVEVEDFFDNSINEVNAAGTPVLVVGQISTNNTNTFSAAGPSNAIVNPTHGKSSYVNTSQYLDDPNLPELEDITYSDDEEDVGAEADFTNLETTITVSPIPTTRDHKDHLVTQIIGDLSSSTQTRSMTRVAKDQNGLSQINNDDFHTCMRSYFNSRCRRFWVLVDFPKGKTAICTKWVFRNKKDERGIIVRNKARLVAQGHTQEEGIDYEKVFAPAVRIEAIRLFLAYASFMGFMVYQMNVKSAFLYGTIKEEVYVCQPPGFEDPDYPDKVYKVVKALYGLHQAPRACQDKYVAEILRKFGLTNGKSASTPIDTEKPLRKDPDLAYSDSDYAGVSLNRKSTTRGCQFFGCRLISWQCKRQTNVTTSSTKAEYVAGSSCCAQVL</sequence>
<organism evidence="5">
    <name type="scientific">Tanacetum cinerariifolium</name>
    <name type="common">Dalmatian daisy</name>
    <name type="synonym">Chrysanthemum cinerariifolium</name>
    <dbReference type="NCBI Taxonomy" id="118510"/>
    <lineage>
        <taxon>Eukaryota</taxon>
        <taxon>Viridiplantae</taxon>
        <taxon>Streptophyta</taxon>
        <taxon>Embryophyta</taxon>
        <taxon>Tracheophyta</taxon>
        <taxon>Spermatophyta</taxon>
        <taxon>Magnoliopsida</taxon>
        <taxon>eudicotyledons</taxon>
        <taxon>Gunneridae</taxon>
        <taxon>Pentapetalae</taxon>
        <taxon>asterids</taxon>
        <taxon>campanulids</taxon>
        <taxon>Asterales</taxon>
        <taxon>Asteraceae</taxon>
        <taxon>Asteroideae</taxon>
        <taxon>Anthemideae</taxon>
        <taxon>Anthemidinae</taxon>
        <taxon>Tanacetum</taxon>
    </lineage>
</organism>
<feature type="domain" description="Reverse transcriptase Ty1/copia-type" evidence="3">
    <location>
        <begin position="862"/>
        <end position="989"/>
    </location>
</feature>
<accession>A0A6L2M078</accession>
<evidence type="ECO:0000259" key="3">
    <source>
        <dbReference type="Pfam" id="PF07727"/>
    </source>
</evidence>
<keyword evidence="1" id="KW-0175">Coiled coil</keyword>
<evidence type="ECO:0000256" key="1">
    <source>
        <dbReference type="SAM" id="Coils"/>
    </source>
</evidence>
<dbReference type="CDD" id="cd09272">
    <property type="entry name" value="RNase_HI_RT_Ty1"/>
    <property type="match status" value="1"/>
</dbReference>